<protein>
    <submittedName>
        <fullName evidence="2">Uncharacterized protein</fullName>
    </submittedName>
</protein>
<evidence type="ECO:0000256" key="1">
    <source>
        <dbReference type="SAM" id="MobiDB-lite"/>
    </source>
</evidence>
<proteinExistence type="predicted"/>
<feature type="compositionally biased region" description="Basic residues" evidence="1">
    <location>
        <begin position="346"/>
        <end position="361"/>
    </location>
</feature>
<dbReference type="OrthoDB" id="387504at2759"/>
<gene>
    <name evidence="2" type="primary">PmUG01_01025900</name>
    <name evidence="2" type="ORF">PMUG01_01025900</name>
</gene>
<evidence type="ECO:0000313" key="2">
    <source>
        <dbReference type="EMBL" id="SBT86965.1"/>
    </source>
</evidence>
<name>A0A1D3JKB1_PLAMA</name>
<sequence>MMKGKKIKSMKSKYIRNQVKQTELECQILNKYLKKVEEERKIFDLSTVVLKKYNSYLNNNLINNIAFHYFRNVFLNTCGILFTNSYTTFESDSDNDMSKGTYLRASVKRSISDCTRNKYNNKKNRNANSNILSWVKLKKEKYKQLEKKKSIMSFVNPRKQGTTKINRSCYSYNTLKNYKKLIESQKSEDKLKWKISKLSFNGKEACNEANDEAEVEEDVQDENEYDSQSDSETDINIKLLKEKMNINNYEQARKKKKKKNFSITTLNGYLDSKARDIKSPWINSHDFKKYVEEAESGNITKSGCTNKNNKNCKRIYDIGLSNYRTFTSKHDRSYLVHTENTFHGQEKKKKEKKGKKGKKGKNTYEEQMYTLDEKSFSYNSLSSSSSYYRNKNNMDRKKMNNTSYIDSYIDMIKKDKIFSYFENKTETKSSTFSDLMNNIKKLFFFGEKKDNENEDLESEKQNKQKGDFKILKYQCLVKSKRGKIYLCVCPNCAKKFYLLIKKGSNKKTISKVFPPSHFSSVVEYLKRQETQCLNEQKYEKCADSKSSQLEISSLKYFYESASFIENENSVNFCKCYTRMNDSNNNNNNNNSDNFFGNLDMLLYL</sequence>
<dbReference type="GeneID" id="39866411"/>
<dbReference type="EMBL" id="LT594622">
    <property type="protein sequence ID" value="SBT86965.1"/>
    <property type="molecule type" value="Genomic_DNA"/>
</dbReference>
<organism evidence="2 3">
    <name type="scientific">Plasmodium malariae</name>
    <dbReference type="NCBI Taxonomy" id="5858"/>
    <lineage>
        <taxon>Eukaryota</taxon>
        <taxon>Sar</taxon>
        <taxon>Alveolata</taxon>
        <taxon>Apicomplexa</taxon>
        <taxon>Aconoidasida</taxon>
        <taxon>Haemosporida</taxon>
        <taxon>Plasmodiidae</taxon>
        <taxon>Plasmodium</taxon>
        <taxon>Plasmodium (Plasmodium)</taxon>
    </lineage>
</organism>
<dbReference type="Proteomes" id="UP000219813">
    <property type="component" value="Chromosome 1"/>
</dbReference>
<dbReference type="KEGG" id="pmal:PMUG01_01025900"/>
<accession>A0A1D3JKB1</accession>
<dbReference type="OMA" id="CTTIYNE"/>
<dbReference type="RefSeq" id="XP_028860048.1">
    <property type="nucleotide sequence ID" value="XM_029008494.1"/>
</dbReference>
<dbReference type="AlphaFoldDB" id="A0A1D3JKB1"/>
<evidence type="ECO:0000313" key="3">
    <source>
        <dbReference type="Proteomes" id="UP000219813"/>
    </source>
</evidence>
<reference evidence="2 3" key="1">
    <citation type="submission" date="2016-06" db="EMBL/GenBank/DDBJ databases">
        <authorList>
            <consortium name="Pathogen Informatics"/>
        </authorList>
    </citation>
    <scope>NUCLEOTIDE SEQUENCE [LARGE SCALE GENOMIC DNA]</scope>
</reference>
<feature type="region of interest" description="Disordered" evidence="1">
    <location>
        <begin position="340"/>
        <end position="364"/>
    </location>
</feature>
<dbReference type="VEuPathDB" id="PlasmoDB:PmUG01_01025900"/>
<keyword evidence="3" id="KW-1185">Reference proteome</keyword>